<organism evidence="1 2">
    <name type="scientific">Thelohanellus kitauei</name>
    <name type="common">Myxosporean</name>
    <dbReference type="NCBI Taxonomy" id="669202"/>
    <lineage>
        <taxon>Eukaryota</taxon>
        <taxon>Metazoa</taxon>
        <taxon>Cnidaria</taxon>
        <taxon>Myxozoa</taxon>
        <taxon>Myxosporea</taxon>
        <taxon>Bivalvulida</taxon>
        <taxon>Platysporina</taxon>
        <taxon>Myxobolidae</taxon>
        <taxon>Thelohanellus</taxon>
    </lineage>
</organism>
<dbReference type="EMBL" id="JWZT01000690">
    <property type="protein sequence ID" value="KII73734.1"/>
    <property type="molecule type" value="Genomic_DNA"/>
</dbReference>
<protein>
    <submittedName>
        <fullName evidence="1">Uncharacterized protein</fullName>
    </submittedName>
</protein>
<comment type="caution">
    <text evidence="1">The sequence shown here is derived from an EMBL/GenBank/DDBJ whole genome shotgun (WGS) entry which is preliminary data.</text>
</comment>
<sequence>MEYDESNDISDTVSVAVFFRTINDNFNFIEELLALELTHSTTEGSDFLETFSFLREKTERVKLANIYGAPSMIVNKSGCVNEIRSKALHRRELMEFLFDSKEEYGELLLHREII</sequence>
<evidence type="ECO:0000313" key="2">
    <source>
        <dbReference type="Proteomes" id="UP000031668"/>
    </source>
</evidence>
<dbReference type="AlphaFoldDB" id="A0A0C2J7F4"/>
<keyword evidence="2" id="KW-1185">Reference proteome</keyword>
<evidence type="ECO:0000313" key="1">
    <source>
        <dbReference type="EMBL" id="KII73734.1"/>
    </source>
</evidence>
<dbReference type="Proteomes" id="UP000031668">
    <property type="component" value="Unassembled WGS sequence"/>
</dbReference>
<name>A0A0C2J7F4_THEKT</name>
<accession>A0A0C2J7F4</accession>
<dbReference type="PANTHER" id="PTHR45913:SF5">
    <property type="entry name" value="GENERAL TRANSCRIPTION FACTOR II-I REPEAT DOMAIN-CONTAINING PROTEIN 2A-LIKE PROTEIN"/>
    <property type="match status" value="1"/>
</dbReference>
<proteinExistence type="predicted"/>
<gene>
    <name evidence="1" type="ORF">RF11_09637</name>
</gene>
<reference evidence="1 2" key="1">
    <citation type="journal article" date="2014" name="Genome Biol. Evol.">
        <title>The genome of the myxosporean Thelohanellus kitauei shows adaptations to nutrient acquisition within its fish host.</title>
        <authorList>
            <person name="Yang Y."/>
            <person name="Xiong J."/>
            <person name="Zhou Z."/>
            <person name="Huo F."/>
            <person name="Miao W."/>
            <person name="Ran C."/>
            <person name="Liu Y."/>
            <person name="Zhang J."/>
            <person name="Feng J."/>
            <person name="Wang M."/>
            <person name="Wang M."/>
            <person name="Wang L."/>
            <person name="Yao B."/>
        </authorList>
    </citation>
    <scope>NUCLEOTIDE SEQUENCE [LARGE SCALE GENOMIC DNA]</scope>
    <source>
        <strain evidence="1">Wuqing</strain>
    </source>
</reference>
<dbReference type="PANTHER" id="PTHR45913">
    <property type="entry name" value="EPM2A-INTERACTING PROTEIN 1"/>
    <property type="match status" value="1"/>
</dbReference>